<dbReference type="Gene3D" id="2.10.25.10">
    <property type="entry name" value="Laminin"/>
    <property type="match status" value="2"/>
</dbReference>
<dbReference type="Gene3D" id="2.60.120.260">
    <property type="entry name" value="Galactose-binding domain-like"/>
    <property type="match status" value="1"/>
</dbReference>
<evidence type="ECO:0000256" key="1">
    <source>
        <dbReference type="ARBA" id="ARBA00004479"/>
    </source>
</evidence>
<evidence type="ECO:0000256" key="7">
    <source>
        <dbReference type="ARBA" id="ARBA00023136"/>
    </source>
</evidence>
<dbReference type="InterPro" id="IPR013320">
    <property type="entry name" value="ConA-like_dom_sf"/>
</dbReference>
<evidence type="ECO:0000256" key="4">
    <source>
        <dbReference type="ARBA" id="ARBA00022692"/>
    </source>
</evidence>
<keyword evidence="8" id="KW-1015">Disulfide bond</keyword>
<evidence type="ECO:0000256" key="8">
    <source>
        <dbReference type="ARBA" id="ARBA00023157"/>
    </source>
</evidence>
<dbReference type="GO" id="GO:0016020">
    <property type="term" value="C:membrane"/>
    <property type="evidence" value="ECO:0007669"/>
    <property type="project" value="UniProtKB-SubCell"/>
</dbReference>
<dbReference type="PROSITE" id="PS50022">
    <property type="entry name" value="FA58C_3"/>
    <property type="match status" value="1"/>
</dbReference>
<evidence type="ECO:0000256" key="3">
    <source>
        <dbReference type="ARBA" id="ARBA00022536"/>
    </source>
</evidence>
<feature type="transmembrane region" description="Helical" evidence="10">
    <location>
        <begin position="1235"/>
        <end position="1255"/>
    </location>
</feature>
<keyword evidence="3 9" id="KW-0245">EGF-like domain</keyword>
<dbReference type="InterPro" id="IPR008979">
    <property type="entry name" value="Galactose-bd-like_sf"/>
</dbReference>
<dbReference type="SMART" id="SM00181">
    <property type="entry name" value="EGF"/>
    <property type="match status" value="2"/>
</dbReference>
<dbReference type="PROSITE" id="PS50025">
    <property type="entry name" value="LAM_G_DOMAIN"/>
    <property type="match status" value="4"/>
</dbReference>
<feature type="domain" description="F5/8 type C" evidence="11">
    <location>
        <begin position="52"/>
        <end position="201"/>
    </location>
</feature>
<evidence type="ECO:0000256" key="9">
    <source>
        <dbReference type="PROSITE-ProRule" id="PRU00076"/>
    </source>
</evidence>
<dbReference type="CDD" id="cd00054">
    <property type="entry name" value="EGF_CA"/>
    <property type="match status" value="2"/>
</dbReference>
<comment type="subcellular location">
    <subcellularLocation>
        <location evidence="1">Membrane</location>
        <topology evidence="1">Single-pass type I membrane protein</topology>
    </subcellularLocation>
</comment>
<dbReference type="PANTHER" id="PTHR15036">
    <property type="entry name" value="PIKACHURIN-LIKE PROTEIN"/>
    <property type="match status" value="1"/>
</dbReference>
<keyword evidence="15" id="KW-1185">Reference proteome</keyword>
<dbReference type="CDD" id="cd00110">
    <property type="entry name" value="LamG"/>
    <property type="match status" value="4"/>
</dbReference>
<proteinExistence type="inferred from homology"/>
<dbReference type="PANTHER" id="PTHR15036:SF91">
    <property type="entry name" value="NEUREXIN-4"/>
    <property type="match status" value="1"/>
</dbReference>
<dbReference type="RefSeq" id="XP_022669066.1">
    <property type="nucleotide sequence ID" value="XM_022813331.1"/>
</dbReference>
<keyword evidence="5" id="KW-0732">Signal</keyword>
<dbReference type="SMART" id="SM00231">
    <property type="entry name" value="FA58C"/>
    <property type="match status" value="1"/>
</dbReference>
<reference evidence="14" key="1">
    <citation type="submission" date="2021-01" db="UniProtKB">
        <authorList>
            <consortium name="EnsemblMetazoa"/>
        </authorList>
    </citation>
    <scope>IDENTIFICATION</scope>
</reference>
<evidence type="ECO:0008006" key="16">
    <source>
        <dbReference type="Google" id="ProtNLM"/>
    </source>
</evidence>
<evidence type="ECO:0000256" key="5">
    <source>
        <dbReference type="ARBA" id="ARBA00022729"/>
    </source>
</evidence>
<evidence type="ECO:0000256" key="6">
    <source>
        <dbReference type="ARBA" id="ARBA00022989"/>
    </source>
</evidence>
<evidence type="ECO:0000313" key="15">
    <source>
        <dbReference type="Proteomes" id="UP000594260"/>
    </source>
</evidence>
<dbReference type="OrthoDB" id="26719at2759"/>
<dbReference type="Pfam" id="PF02210">
    <property type="entry name" value="Laminin_G_2"/>
    <property type="match status" value="4"/>
</dbReference>
<dbReference type="SMART" id="SM00282">
    <property type="entry name" value="LamG"/>
    <property type="match status" value="4"/>
</dbReference>
<evidence type="ECO:0000259" key="11">
    <source>
        <dbReference type="PROSITE" id="PS50022"/>
    </source>
</evidence>
<comment type="caution">
    <text evidence="9">Lacks conserved residue(s) required for the propagation of feature annotation.</text>
</comment>
<evidence type="ECO:0000259" key="12">
    <source>
        <dbReference type="PROSITE" id="PS50025"/>
    </source>
</evidence>
<dbReference type="PROSITE" id="PS01286">
    <property type="entry name" value="FA58C_2"/>
    <property type="match status" value="1"/>
</dbReference>
<feature type="domain" description="Laminin G" evidence="12">
    <location>
        <begin position="390"/>
        <end position="552"/>
    </location>
</feature>
<dbReference type="SUPFAM" id="SSF49899">
    <property type="entry name" value="Concanavalin A-like lectins/glucanases"/>
    <property type="match status" value="4"/>
</dbReference>
<comment type="similarity">
    <text evidence="2">Belongs to the neurexin family.</text>
</comment>
<evidence type="ECO:0000256" key="2">
    <source>
        <dbReference type="ARBA" id="ARBA00010241"/>
    </source>
</evidence>
<protein>
    <recommendedName>
        <fullName evidence="16">Neurexin-4</fullName>
    </recommendedName>
</protein>
<dbReference type="EnsemblMetazoa" id="XM_022813331">
    <property type="protein sequence ID" value="XP_022669066"/>
    <property type="gene ID" value="LOC111253628"/>
</dbReference>
<dbReference type="FunFam" id="2.10.25.10:FF:000015">
    <property type="entry name" value="neurexin-1 isoform X1"/>
    <property type="match status" value="1"/>
</dbReference>
<feature type="domain" description="Laminin G" evidence="12">
    <location>
        <begin position="205"/>
        <end position="384"/>
    </location>
</feature>
<dbReference type="KEGG" id="vde:111253628"/>
<feature type="domain" description="EGF-like" evidence="13">
    <location>
        <begin position="554"/>
        <end position="591"/>
    </location>
</feature>
<feature type="domain" description="EGF-like" evidence="13">
    <location>
        <begin position="977"/>
        <end position="1013"/>
    </location>
</feature>
<keyword evidence="6 10" id="KW-1133">Transmembrane helix</keyword>
<name>A0A7M7KM88_VARDE</name>
<dbReference type="SUPFAM" id="SSF57196">
    <property type="entry name" value="EGF/Laminin"/>
    <property type="match status" value="1"/>
</dbReference>
<dbReference type="InterPro" id="IPR000421">
    <property type="entry name" value="FA58C"/>
</dbReference>
<dbReference type="Pfam" id="PF00008">
    <property type="entry name" value="EGF"/>
    <property type="match status" value="1"/>
</dbReference>
<organism evidence="14 15">
    <name type="scientific">Varroa destructor</name>
    <name type="common">Honeybee mite</name>
    <dbReference type="NCBI Taxonomy" id="109461"/>
    <lineage>
        <taxon>Eukaryota</taxon>
        <taxon>Metazoa</taxon>
        <taxon>Ecdysozoa</taxon>
        <taxon>Arthropoda</taxon>
        <taxon>Chelicerata</taxon>
        <taxon>Arachnida</taxon>
        <taxon>Acari</taxon>
        <taxon>Parasitiformes</taxon>
        <taxon>Mesostigmata</taxon>
        <taxon>Gamasina</taxon>
        <taxon>Dermanyssoidea</taxon>
        <taxon>Varroidae</taxon>
        <taxon>Varroa</taxon>
    </lineage>
</organism>
<dbReference type="InParanoid" id="A0A7M7KM88"/>
<evidence type="ECO:0000256" key="10">
    <source>
        <dbReference type="SAM" id="Phobius"/>
    </source>
</evidence>
<dbReference type="InterPro" id="IPR001791">
    <property type="entry name" value="Laminin_G"/>
</dbReference>
<feature type="domain" description="Laminin G" evidence="12">
    <location>
        <begin position="809"/>
        <end position="976"/>
    </location>
</feature>
<dbReference type="CDD" id="cd00057">
    <property type="entry name" value="FA58C"/>
    <property type="match status" value="1"/>
</dbReference>
<sequence>MRLRWQTKQHCPKRQKQKELSCEQILQPTEKVNMTFLLKYSVHFVVLAVYLQASPVQGYYECNEELVSSSKLRASSQLNLERGPDKAVRDSGSSWTAGVSDFGQFIEVDMKEMKRVHYVETLGKQYTSEFVQEFRIYFGNNGGDYQEYKDRDGNTKLFDANRDGDSPVINYFDIPIIARYIRLNPTRWRDRISMRVELVGCKYEAEALNFDGQAYVMKALRRAISSLEDRFSFRFRTNHPNGLLLYSRGTQKDIFALQLVENQLTLNVDLGGEGQITTLKVGSLLDDNLWHDVSIHRNQSDITFSVDRVLIQQVIKGDSIKLDLNREFFIGGLPYFSQEGVVVTKNFTGCIENLYFNQTDVIREIKEDNRRWDYQIFGETLYSCQFEQVIPVTFASDASYIRVNGYMQRQMNTSFDFRTFNENGMLLYNKFSGEGHVLVYLEKGLIKVELQGKNTPIVILSPFDENLADGRWHKTMLVLQNNRIELHIDRVPSITSRRFSMETGQHYLIGGGVYGRRGFLGCMRFLYIEGRYINPLVLSPDQHFDAVVFDACTMLDRCNPNPCEHKGVCRQTWTEFLCDCTKTGYSGAVCHVSRHPLSCEGYRIEHPLEVEKTIQIDVDGSGPLAPFEVHCLFHSDNRTETVVHHKAEHAVEVEGYQAHGSFVQDIVYAAPLEQIVELVNRSTFCRQTLRYDCFNSKLFDSPTDELGNFHPYGWWVSRTNQAMNYWGGSISGSHKCACGLTEICDDPGKWCNCDSGKNKWLSDHGDLTDRNYLPVRQLRYGDTGNMGDNRKGLSSLSALHCEGDDLFDNVITFRYSDATIEIPRFNWAHSGDIYFQFRTTAENGILVHSKGYQDFIKVVLVGGDQIQFQYQAGNGLLGVSVETSYKLNNDQWHSVHVERNRKEARIVIDGSQSAEVKERLDRARPFNLTASRLVIGASVDYKEGFVGCLRAFLINGQLVDLKSQAHQGLYGVSVGCVGKCISSPCQNNGICLEGYSHYSCDCQWTPFKGPICADEIGVNLRSDSYVRYDFETTVSTLEEFIRVGFTTTEHQGMIFGMSSKSGEYLNLMMSTSGHLRLVFDFGFERQELTVKNENFALGQIHDVQIVRSDKGRRLSIYVDNYPPHIHTFNVGHKADAQFNELKSIYVGRNETMSTGEGFSGCITRVQFEDHVPLRRLFQESRRANVHAFPDDLREDTCGIEAVTYPEEQSETRPPPTLPLGVFRESFFRPALNESAILGIIFAILLAAFILMCFILSRFISRHKGDYITQEDHGALDAPDADTAVMHAKTGHHVMKKKEWFL</sequence>
<dbReference type="InterPro" id="IPR000742">
    <property type="entry name" value="EGF"/>
</dbReference>
<dbReference type="Pfam" id="PF00754">
    <property type="entry name" value="F5_F8_type_C"/>
    <property type="match status" value="1"/>
</dbReference>
<dbReference type="Gene3D" id="2.60.120.200">
    <property type="match status" value="4"/>
</dbReference>
<dbReference type="OMA" id="GWNCGRE"/>
<dbReference type="Gene3D" id="2.60.120.1000">
    <property type="match status" value="1"/>
</dbReference>
<dbReference type="PROSITE" id="PS50026">
    <property type="entry name" value="EGF_3"/>
    <property type="match status" value="2"/>
</dbReference>
<feature type="domain" description="Laminin G" evidence="12">
    <location>
        <begin position="1015"/>
        <end position="1197"/>
    </location>
</feature>
<dbReference type="InterPro" id="IPR050372">
    <property type="entry name" value="Neurexin-related_CASP"/>
</dbReference>
<dbReference type="SUPFAM" id="SSF49785">
    <property type="entry name" value="Galactose-binding domain-like"/>
    <property type="match status" value="1"/>
</dbReference>
<keyword evidence="4 10" id="KW-0812">Transmembrane</keyword>
<dbReference type="GeneID" id="111253628"/>
<accession>A0A7M7KM88</accession>
<dbReference type="FunCoup" id="A0A7M7KM88">
    <property type="interactions" value="268"/>
</dbReference>
<keyword evidence="7 10" id="KW-0472">Membrane</keyword>
<dbReference type="Proteomes" id="UP000594260">
    <property type="component" value="Unplaced"/>
</dbReference>
<evidence type="ECO:0000313" key="14">
    <source>
        <dbReference type="EnsemblMetazoa" id="XP_022669066"/>
    </source>
</evidence>
<evidence type="ECO:0000259" key="13">
    <source>
        <dbReference type="PROSITE" id="PS50026"/>
    </source>
</evidence>